<dbReference type="PROSITE" id="PS00166">
    <property type="entry name" value="ENOYL_COA_HYDRATASE"/>
    <property type="match status" value="1"/>
</dbReference>
<reference evidence="4" key="1">
    <citation type="submission" date="2020-05" db="EMBL/GenBank/DDBJ databases">
        <authorList>
            <person name="Chiriac C."/>
            <person name="Salcher M."/>
            <person name="Ghai R."/>
            <person name="Kavagutti S V."/>
        </authorList>
    </citation>
    <scope>NUCLEOTIDE SEQUENCE</scope>
</reference>
<dbReference type="PANTHER" id="PTHR43802">
    <property type="entry name" value="ENOYL-COA HYDRATASE"/>
    <property type="match status" value="1"/>
</dbReference>
<dbReference type="CDD" id="cd06558">
    <property type="entry name" value="crotonase-like"/>
    <property type="match status" value="1"/>
</dbReference>
<dbReference type="Gene3D" id="3.90.226.10">
    <property type="entry name" value="2-enoyl-CoA Hydratase, Chain A, domain 1"/>
    <property type="match status" value="1"/>
</dbReference>
<dbReference type="InterPro" id="IPR029045">
    <property type="entry name" value="ClpP/crotonase-like_dom_sf"/>
</dbReference>
<dbReference type="InterPro" id="IPR018376">
    <property type="entry name" value="Enoyl-CoA_hyd/isom_CS"/>
</dbReference>
<protein>
    <submittedName>
        <fullName evidence="4">Unannotated protein</fullName>
    </submittedName>
</protein>
<dbReference type="InterPro" id="IPR001753">
    <property type="entry name" value="Enoyl-CoA_hydra/iso"/>
</dbReference>
<dbReference type="Pfam" id="PF00378">
    <property type="entry name" value="ECH_1"/>
    <property type="match status" value="1"/>
</dbReference>
<dbReference type="EMBL" id="CAFBIY010000012">
    <property type="protein sequence ID" value="CAB4846890.1"/>
    <property type="molecule type" value="Genomic_DNA"/>
</dbReference>
<evidence type="ECO:0000313" key="7">
    <source>
        <dbReference type="EMBL" id="CAB4970359.1"/>
    </source>
</evidence>
<dbReference type="GO" id="GO:0003824">
    <property type="term" value="F:catalytic activity"/>
    <property type="evidence" value="ECO:0007669"/>
    <property type="project" value="InterPro"/>
</dbReference>
<evidence type="ECO:0000313" key="4">
    <source>
        <dbReference type="EMBL" id="CAB4826923.1"/>
    </source>
</evidence>
<evidence type="ECO:0000313" key="3">
    <source>
        <dbReference type="EMBL" id="CAB4726548.1"/>
    </source>
</evidence>
<name>A0A6J7A245_9ZZZZ</name>
<comment type="similarity">
    <text evidence="1">Belongs to the enoyl-CoA hydratase/isomerase family.</text>
</comment>
<dbReference type="PANTHER" id="PTHR43802:SF1">
    <property type="entry name" value="IP11341P-RELATED"/>
    <property type="match status" value="1"/>
</dbReference>
<accession>A0A6J7A245</accession>
<evidence type="ECO:0000313" key="5">
    <source>
        <dbReference type="EMBL" id="CAB4846890.1"/>
    </source>
</evidence>
<dbReference type="SUPFAM" id="SSF52096">
    <property type="entry name" value="ClpP/crotonase"/>
    <property type="match status" value="1"/>
</dbReference>
<dbReference type="EMBL" id="CAEZYF010000010">
    <property type="protein sequence ID" value="CAB4726548.1"/>
    <property type="molecule type" value="Genomic_DNA"/>
</dbReference>
<dbReference type="EMBL" id="CAESGF010000010">
    <property type="protein sequence ID" value="CAB4364130.1"/>
    <property type="molecule type" value="Genomic_DNA"/>
</dbReference>
<evidence type="ECO:0000256" key="1">
    <source>
        <dbReference type="ARBA" id="ARBA00005254"/>
    </source>
</evidence>
<sequence length="251" mass="27268">MSVVEVEQRGLVLHIALNRPEKRNTLNAEVNHQLREAFQTFAEDGELWVAVLSGNGPDFCAGVDLTTSASGGGPKTWPGGITREFECWKPIVAALHGHVLGGGLELALCADFRVGDETTRLGAPEVRWGLMQGAGATQRLPRIVPFAVALEMLLTGDPIDAARAERIGLLNHVVPAGGALERAFELAERLCARAPLGVRRAKEAAYRGWDQPLPDGLRTEMLLSRLLAGTADLDEGRRAFLERRDPVWQAR</sequence>
<gene>
    <name evidence="3" type="ORF">UFOPK2656_01809</name>
    <name evidence="4" type="ORF">UFOPK3099_01753</name>
    <name evidence="5" type="ORF">UFOPK3267_00362</name>
    <name evidence="6" type="ORF">UFOPK3651_02016</name>
    <name evidence="7" type="ORF">UFOPK3931_00054</name>
    <name evidence="2" type="ORF">UFOPK4189_01897</name>
</gene>
<dbReference type="EMBL" id="CAFBOL010000001">
    <property type="protein sequence ID" value="CAB4970359.1"/>
    <property type="molecule type" value="Genomic_DNA"/>
</dbReference>
<proteinExistence type="inferred from homology"/>
<dbReference type="EMBL" id="CAFAAV010000141">
    <property type="protein sequence ID" value="CAB4826923.1"/>
    <property type="molecule type" value="Genomic_DNA"/>
</dbReference>
<evidence type="ECO:0000313" key="6">
    <source>
        <dbReference type="EMBL" id="CAB4939038.1"/>
    </source>
</evidence>
<dbReference type="AlphaFoldDB" id="A0A6J7A245"/>
<dbReference type="EMBL" id="CAFBMT010000011">
    <property type="protein sequence ID" value="CAB4939038.1"/>
    <property type="molecule type" value="Genomic_DNA"/>
</dbReference>
<evidence type="ECO:0000313" key="2">
    <source>
        <dbReference type="EMBL" id="CAB4364130.1"/>
    </source>
</evidence>
<organism evidence="4">
    <name type="scientific">freshwater metagenome</name>
    <dbReference type="NCBI Taxonomy" id="449393"/>
    <lineage>
        <taxon>unclassified sequences</taxon>
        <taxon>metagenomes</taxon>
        <taxon>ecological metagenomes</taxon>
    </lineage>
</organism>